<evidence type="ECO:0000256" key="1">
    <source>
        <dbReference type="ARBA" id="ARBA00004442"/>
    </source>
</evidence>
<dbReference type="PANTHER" id="PTHR34597">
    <property type="entry name" value="SLR1661 PROTEIN"/>
    <property type="match status" value="1"/>
</dbReference>
<sequence>MINHFVIKEINGMHRTYTLFLIVLFIFFTAFWAPTCLAEEDPLPDDVLENNSEVPLVLPELKEDTENRLSTAASVFVKKFILKGNKVYSDQDLAFIVSPYEERRISSEELHEVKNKISLFYYTNGYVNSGAVIPDQKVTDGTIQINIIEGILPKITVIGNTWMKSSYIKRRLEIATGDGKAPLNINVLQDRLKMIKQNPRVENINANLSPGLKLGEAELEVSVKEARPYFLNFEVNNSNSPSVGAYRGDITFEHINMTGYGDKIRFKYGITDGLDTYSTKYEMPVSRLGTTFSLAADRSKSVVVAYPFEEKDIKGDTTTMSVGLNHPFYKTVSSEFLMGLKLEVRKSNTYMLGMNMSFTPGVVDGKSKVSVLRLSQEWIQRSLSQVIAARSTISIGLDAFDATNSEDVYADVDSTGDNIQTIPTGQFAAWLGQFQWIKRIKETQLIARLDLRISDSPLLSIEKFAIGGRATVRGYRENLMTPDNGLVTSLEWRIPVAQWNIPALTSNQKMGTVYFAPFFDFGMGGNTKSKDPDPRSISSVGFGVRWDISEHFYSEIYWGYALRDIERTTEYDLQDDGIHFLITASVFD</sequence>
<dbReference type="Proteomes" id="UP000189670">
    <property type="component" value="Unassembled WGS sequence"/>
</dbReference>
<dbReference type="PROSITE" id="PS51779">
    <property type="entry name" value="POTRA"/>
    <property type="match status" value="1"/>
</dbReference>
<keyword evidence="4" id="KW-1134">Transmembrane beta strand</keyword>
<evidence type="ECO:0000256" key="4">
    <source>
        <dbReference type="ARBA" id="ARBA00022452"/>
    </source>
</evidence>
<evidence type="ECO:0000313" key="11">
    <source>
        <dbReference type="Proteomes" id="UP000189670"/>
    </source>
</evidence>
<dbReference type="GO" id="GO:0098046">
    <property type="term" value="C:type V protein secretion system complex"/>
    <property type="evidence" value="ECO:0007669"/>
    <property type="project" value="TreeGrafter"/>
</dbReference>
<proteinExistence type="inferred from homology"/>
<dbReference type="InterPro" id="IPR051544">
    <property type="entry name" value="TPS_OM_transporter"/>
</dbReference>
<dbReference type="GO" id="GO:0046819">
    <property type="term" value="P:protein secretion by the type V secretion system"/>
    <property type="evidence" value="ECO:0007669"/>
    <property type="project" value="TreeGrafter"/>
</dbReference>
<evidence type="ECO:0000256" key="7">
    <source>
        <dbReference type="ARBA" id="ARBA00023136"/>
    </source>
</evidence>
<dbReference type="InterPro" id="IPR013686">
    <property type="entry name" value="Polypept-transport_assoc_ShlB"/>
</dbReference>
<dbReference type="Pfam" id="PF08479">
    <property type="entry name" value="POTRA_2"/>
    <property type="match status" value="1"/>
</dbReference>
<name>A0A1V1P8K7_9BACT</name>
<dbReference type="Pfam" id="PF03865">
    <property type="entry name" value="ShlB"/>
    <property type="match status" value="1"/>
</dbReference>
<organism evidence="10 11">
    <name type="scientific">Candidatus Magnetoglobus multicellularis str. Araruama</name>
    <dbReference type="NCBI Taxonomy" id="890399"/>
    <lineage>
        <taxon>Bacteria</taxon>
        <taxon>Pseudomonadati</taxon>
        <taxon>Thermodesulfobacteriota</taxon>
        <taxon>Desulfobacteria</taxon>
        <taxon>Desulfobacterales</taxon>
        <taxon>Desulfobacteraceae</taxon>
        <taxon>Candidatus Magnetoglobus</taxon>
    </lineage>
</organism>
<feature type="domain" description="POTRA" evidence="9">
    <location>
        <begin position="75"/>
        <end position="150"/>
    </location>
</feature>
<evidence type="ECO:0000256" key="6">
    <source>
        <dbReference type="ARBA" id="ARBA00022927"/>
    </source>
</evidence>
<comment type="similarity">
    <text evidence="2">Belongs to the TPS (TC 1.B.20) family.</text>
</comment>
<dbReference type="GO" id="GO:0008320">
    <property type="term" value="F:protein transmembrane transporter activity"/>
    <property type="evidence" value="ECO:0007669"/>
    <property type="project" value="TreeGrafter"/>
</dbReference>
<reference evidence="11" key="1">
    <citation type="submission" date="2012-11" db="EMBL/GenBank/DDBJ databases">
        <authorList>
            <person name="Lucero-Rivera Y.E."/>
            <person name="Tovar-Ramirez D."/>
        </authorList>
    </citation>
    <scope>NUCLEOTIDE SEQUENCE [LARGE SCALE GENOMIC DNA]</scope>
    <source>
        <strain evidence="11">Araruama</strain>
    </source>
</reference>
<dbReference type="InterPro" id="IPR005565">
    <property type="entry name" value="Hemolysn_activator_HlyB_C"/>
</dbReference>
<keyword evidence="6" id="KW-0653">Protein transport</keyword>
<evidence type="ECO:0000256" key="5">
    <source>
        <dbReference type="ARBA" id="ARBA00022692"/>
    </source>
</evidence>
<evidence type="ECO:0000313" key="10">
    <source>
        <dbReference type="EMBL" id="ETR71239.1"/>
    </source>
</evidence>
<dbReference type="GO" id="GO:0009279">
    <property type="term" value="C:cell outer membrane"/>
    <property type="evidence" value="ECO:0007669"/>
    <property type="project" value="UniProtKB-SubCell"/>
</dbReference>
<evidence type="ECO:0000256" key="8">
    <source>
        <dbReference type="ARBA" id="ARBA00023237"/>
    </source>
</evidence>
<accession>A0A1V1P8K7</accession>
<keyword evidence="3" id="KW-0813">Transport</keyword>
<comment type="subcellular location">
    <subcellularLocation>
        <location evidence="1">Cell outer membrane</location>
    </subcellularLocation>
</comment>
<keyword evidence="7" id="KW-0472">Membrane</keyword>
<dbReference type="InterPro" id="IPR034746">
    <property type="entry name" value="POTRA"/>
</dbReference>
<dbReference type="AlphaFoldDB" id="A0A1V1P8K7"/>
<evidence type="ECO:0000259" key="9">
    <source>
        <dbReference type="PROSITE" id="PS51779"/>
    </source>
</evidence>
<dbReference type="Gene3D" id="3.10.20.310">
    <property type="entry name" value="membrane protein fhac"/>
    <property type="match status" value="1"/>
</dbReference>
<keyword evidence="8" id="KW-0998">Cell outer membrane</keyword>
<dbReference type="EMBL" id="ATBP01000300">
    <property type="protein sequence ID" value="ETR71239.1"/>
    <property type="molecule type" value="Genomic_DNA"/>
</dbReference>
<evidence type="ECO:0000256" key="3">
    <source>
        <dbReference type="ARBA" id="ARBA00022448"/>
    </source>
</evidence>
<dbReference type="Gene3D" id="2.40.160.50">
    <property type="entry name" value="membrane protein fhac: a member of the omp85/tpsb transporter family"/>
    <property type="match status" value="1"/>
</dbReference>
<dbReference type="PANTHER" id="PTHR34597:SF3">
    <property type="entry name" value="OUTER MEMBRANE TRANSPORTER CDIB"/>
    <property type="match status" value="1"/>
</dbReference>
<evidence type="ECO:0000256" key="2">
    <source>
        <dbReference type="ARBA" id="ARBA00009055"/>
    </source>
</evidence>
<gene>
    <name evidence="10" type="ORF">OMM_02637</name>
</gene>
<protein>
    <submittedName>
        <fullName evidence="10">Surface antigen D15</fullName>
    </submittedName>
</protein>
<comment type="caution">
    <text evidence="10">The sequence shown here is derived from an EMBL/GenBank/DDBJ whole genome shotgun (WGS) entry which is preliminary data.</text>
</comment>
<keyword evidence="5" id="KW-0812">Transmembrane</keyword>